<evidence type="ECO:0000313" key="3">
    <source>
        <dbReference type="Proteomes" id="UP000008810"/>
    </source>
</evidence>
<dbReference type="InParanoid" id="A0A2K2DIR1"/>
<evidence type="ECO:0000313" key="2">
    <source>
        <dbReference type="EnsemblPlants" id="PNT74166"/>
    </source>
</evidence>
<dbReference type="Proteomes" id="UP000008810">
    <property type="component" value="Chromosome 1"/>
</dbReference>
<proteinExistence type="predicted"/>
<gene>
    <name evidence="1" type="ORF">BRADI_1g09134v3</name>
</gene>
<accession>A0A2K2DIR1</accession>
<name>A0A2K2DIR1_BRADI</name>
<dbReference type="AlphaFoldDB" id="A0A2K2DIR1"/>
<dbReference type="EMBL" id="CM000880">
    <property type="protein sequence ID" value="PNT74166.1"/>
    <property type="molecule type" value="Genomic_DNA"/>
</dbReference>
<sequence>MVQTQPSSHLAITRDPFRPALTTSISVAMPRLPSRCRQKPWLPSRQQQPCQQRVSQPVLWSLEPPLLLLLVLDEDLVPENYSYVDNVVWPLIYQAMEGHMSPALLSASHADKLAYRRTILYKCTVQVFLTVQFLM</sequence>
<keyword evidence="3" id="KW-1185">Reference proteome</keyword>
<protein>
    <submittedName>
        <fullName evidence="1 2">Uncharacterized protein</fullName>
    </submittedName>
</protein>
<reference evidence="2" key="3">
    <citation type="submission" date="2018-08" db="UniProtKB">
        <authorList>
            <consortium name="EnsemblPlants"/>
        </authorList>
    </citation>
    <scope>IDENTIFICATION</scope>
    <source>
        <strain evidence="2">cv. Bd21</strain>
    </source>
</reference>
<dbReference type="EnsemblPlants" id="PNT74166">
    <property type="protein sequence ID" value="PNT74166"/>
    <property type="gene ID" value="BRADI_1g09134v3"/>
</dbReference>
<evidence type="ECO:0000313" key="1">
    <source>
        <dbReference type="EMBL" id="PNT74166.1"/>
    </source>
</evidence>
<dbReference type="Gramene" id="PNT74166">
    <property type="protein sequence ID" value="PNT74166"/>
    <property type="gene ID" value="BRADI_1g09134v3"/>
</dbReference>
<organism evidence="1">
    <name type="scientific">Brachypodium distachyon</name>
    <name type="common">Purple false brome</name>
    <name type="synonym">Trachynia distachya</name>
    <dbReference type="NCBI Taxonomy" id="15368"/>
    <lineage>
        <taxon>Eukaryota</taxon>
        <taxon>Viridiplantae</taxon>
        <taxon>Streptophyta</taxon>
        <taxon>Embryophyta</taxon>
        <taxon>Tracheophyta</taxon>
        <taxon>Spermatophyta</taxon>
        <taxon>Magnoliopsida</taxon>
        <taxon>Liliopsida</taxon>
        <taxon>Poales</taxon>
        <taxon>Poaceae</taxon>
        <taxon>BOP clade</taxon>
        <taxon>Pooideae</taxon>
        <taxon>Stipodae</taxon>
        <taxon>Brachypodieae</taxon>
        <taxon>Brachypodium</taxon>
    </lineage>
</organism>
<reference evidence="1" key="2">
    <citation type="submission" date="2017-06" db="EMBL/GenBank/DDBJ databases">
        <title>WGS assembly of Brachypodium distachyon.</title>
        <authorList>
            <consortium name="The International Brachypodium Initiative"/>
            <person name="Lucas S."/>
            <person name="Harmon-Smith M."/>
            <person name="Lail K."/>
            <person name="Tice H."/>
            <person name="Grimwood J."/>
            <person name="Bruce D."/>
            <person name="Barry K."/>
            <person name="Shu S."/>
            <person name="Lindquist E."/>
            <person name="Wang M."/>
            <person name="Pitluck S."/>
            <person name="Vogel J.P."/>
            <person name="Garvin D.F."/>
            <person name="Mockler T.C."/>
            <person name="Schmutz J."/>
            <person name="Rokhsar D."/>
            <person name="Bevan M.W."/>
        </authorList>
    </citation>
    <scope>NUCLEOTIDE SEQUENCE</scope>
    <source>
        <strain evidence="1">Bd21</strain>
    </source>
</reference>
<reference evidence="1 2" key="1">
    <citation type="journal article" date="2010" name="Nature">
        <title>Genome sequencing and analysis of the model grass Brachypodium distachyon.</title>
        <authorList>
            <consortium name="International Brachypodium Initiative"/>
        </authorList>
    </citation>
    <scope>NUCLEOTIDE SEQUENCE [LARGE SCALE GENOMIC DNA]</scope>
    <source>
        <strain evidence="1 2">Bd21</strain>
    </source>
</reference>